<organism evidence="1 2">
    <name type="scientific">Monodon monoceros</name>
    <name type="common">Narwhal</name>
    <name type="synonym">Ceratodon monodon</name>
    <dbReference type="NCBI Taxonomy" id="40151"/>
    <lineage>
        <taxon>Eukaryota</taxon>
        <taxon>Metazoa</taxon>
        <taxon>Chordata</taxon>
        <taxon>Craniata</taxon>
        <taxon>Vertebrata</taxon>
        <taxon>Euteleostomi</taxon>
        <taxon>Mammalia</taxon>
        <taxon>Eutheria</taxon>
        <taxon>Laurasiatheria</taxon>
        <taxon>Artiodactyla</taxon>
        <taxon>Whippomorpha</taxon>
        <taxon>Cetacea</taxon>
        <taxon>Odontoceti</taxon>
        <taxon>Monodontidae</taxon>
        <taxon>Monodon</taxon>
    </lineage>
</organism>
<sequence>EITHLKSHLEKKILEKWLWRKSSSIKSYSIKSSSIKSSMSALVGYHEGPVIKVWEAKEQDNNNNNYHLPSLLELALDKNMDNYLQVQKRCWKTYGRNSRPELLAAKYKAMESKHLHWGKDVMDHTKQQQKILKLKSEETAKQKCQEQEIQQEVDLQKAQNEETWELKFKYLIIKNFISPEEDKIINQVFLDSGFNNSQKKQQPMSSVDYKRSISWHTQLPWQWGPTPATGLKV</sequence>
<reference evidence="2" key="1">
    <citation type="journal article" date="2019" name="IScience">
        <title>Narwhal Genome Reveals Long-Term Low Genetic Diversity despite Current Large Abundance Size.</title>
        <authorList>
            <person name="Westbury M.V."/>
            <person name="Petersen B."/>
            <person name="Garde E."/>
            <person name="Heide-Jorgensen M.P."/>
            <person name="Lorenzen E.D."/>
        </authorList>
    </citation>
    <scope>NUCLEOTIDE SEQUENCE [LARGE SCALE GENOMIC DNA]</scope>
</reference>
<feature type="non-terminal residue" evidence="1">
    <location>
        <position position="1"/>
    </location>
</feature>
<protein>
    <submittedName>
        <fullName evidence="1">Uncharacterized protein</fullName>
    </submittedName>
</protein>
<proteinExistence type="predicted"/>
<dbReference type="EMBL" id="RWIC01000058">
    <property type="protein sequence ID" value="TKC51116.1"/>
    <property type="molecule type" value="Genomic_DNA"/>
</dbReference>
<dbReference type="AlphaFoldDB" id="A0A4U1FPQ2"/>
<evidence type="ECO:0000313" key="1">
    <source>
        <dbReference type="EMBL" id="TKC51116.1"/>
    </source>
</evidence>
<evidence type="ECO:0000313" key="2">
    <source>
        <dbReference type="Proteomes" id="UP000308365"/>
    </source>
</evidence>
<dbReference type="Proteomes" id="UP000308365">
    <property type="component" value="Unassembled WGS sequence"/>
</dbReference>
<comment type="caution">
    <text evidence="1">The sequence shown here is derived from an EMBL/GenBank/DDBJ whole genome shotgun (WGS) entry which is preliminary data.</text>
</comment>
<accession>A0A4U1FPQ2</accession>
<name>A0A4U1FPQ2_MONMO</name>
<gene>
    <name evidence="1" type="ORF">EI555_008541</name>
</gene>